<dbReference type="NCBIfam" id="TIGR01643">
    <property type="entry name" value="YD_repeat_2x"/>
    <property type="match status" value="3"/>
</dbReference>
<evidence type="ECO:0000256" key="1">
    <source>
        <dbReference type="ARBA" id="ARBA00022737"/>
    </source>
</evidence>
<dbReference type="Pfam" id="PF05593">
    <property type="entry name" value="RHS_repeat"/>
    <property type="match status" value="3"/>
</dbReference>
<reference evidence="4 5" key="1">
    <citation type="submission" date="2019-06" db="EMBL/GenBank/DDBJ databases">
        <title>Genome organization and adaptive potential of archetypical organophosphate degarding Sphingobium fuliginis ATCC 27551.</title>
        <authorList>
            <person name="Sarwar A."/>
            <person name="Parthasarathy S."/>
            <person name="Singh C."/>
            <person name="Siddavattam D."/>
        </authorList>
    </citation>
    <scope>NUCLEOTIDE SEQUENCE [LARGE SCALE GENOMIC DNA]</scope>
    <source>
        <strain evidence="4 5">ATCC 27551</strain>
    </source>
</reference>
<accession>A0A5B8CHW3</accession>
<dbReference type="Proteomes" id="UP000311469">
    <property type="component" value="Chromosome cSF1"/>
</dbReference>
<name>A0A5B8CHW3_SPHSA</name>
<organism evidence="4 5">
    <name type="scientific">Sphingobium fuliginis ATCC 27551</name>
    <dbReference type="NCBI Taxonomy" id="1208342"/>
    <lineage>
        <taxon>Bacteria</taxon>
        <taxon>Pseudomonadati</taxon>
        <taxon>Pseudomonadota</taxon>
        <taxon>Alphaproteobacteria</taxon>
        <taxon>Sphingomonadales</taxon>
        <taxon>Sphingomonadaceae</taxon>
        <taxon>Sphingobium</taxon>
    </lineage>
</organism>
<feature type="chain" id="PRO_5022932173" evidence="2">
    <location>
        <begin position="34"/>
        <end position="1402"/>
    </location>
</feature>
<dbReference type="KEGG" id="sufl:FIL70_03045"/>
<dbReference type="InterPro" id="IPR022385">
    <property type="entry name" value="Rhs_assc_core"/>
</dbReference>
<dbReference type="Pfam" id="PF25023">
    <property type="entry name" value="TEN_YD-shell"/>
    <property type="match status" value="2"/>
</dbReference>
<evidence type="ECO:0000256" key="2">
    <source>
        <dbReference type="SAM" id="SignalP"/>
    </source>
</evidence>
<dbReference type="NCBIfam" id="TIGR03696">
    <property type="entry name" value="Rhs_assc_core"/>
    <property type="match status" value="1"/>
</dbReference>
<feature type="domain" description="Teneurin-like YD-shell" evidence="3">
    <location>
        <begin position="893"/>
        <end position="1157"/>
    </location>
</feature>
<evidence type="ECO:0000313" key="5">
    <source>
        <dbReference type="Proteomes" id="UP000311469"/>
    </source>
</evidence>
<feature type="domain" description="Teneurin-like YD-shell" evidence="3">
    <location>
        <begin position="287"/>
        <end position="597"/>
    </location>
</feature>
<sequence>MTTSRQVARCRARRSLLGLTTILCTGLVAPAWGQVASAPPVRSSIDSNGVDLFLGTMNVEGPVLSAGGNGAQGLSWQKFNHGGGWGDNLVATLTVSGSTVYVSFGATSDRFTISGSTYIPTEGNGASLSLNSGIYTYTTKDGTVAHFNSIYVGTYPYGSNAGIVTDVTRPSGETLTYNFTRVQYCAATKPGSSGDICTQKRYAYRIGSITNNSKFVLSFSYAASDPPGTEEVPDNSFWQTWANILGVSMSNSAVAGSSVRTQSTNWTSSGGNSYFNIVDAMGRTTSYRHIAAGIAGITRPGSSNEDVTIGYNGSNRVSSVTTAAGTTSYGYVDSGGNRTTTVTDPLNHVSTYVFNIASQRMTSATDATGKTSSWQYDSNGRVTQATAPEGNYTQYSHDTLGNITQTTSVAKAGSGLANIVTTASFPCSSGATCDKPQWTKDAKGNQTDYSYNLTTGTLSSVTAPADASGARATTTYSYAAVNGVQMMTGTSTCRTAASCVGSANERKTSIAYNGNGLPTTVTVQAGDGSIVSTATAAYDDVGNVISMDGPLAGGDDITTYRYNANRQRIGTVSGDPDGGGALKRRAMRNSYDTKGRLTLVQYGSVADASDAAWNNFAENYRLTNVYDTVDRISRQTIWSNGVDYAVADYVYDSASRLSCSVTYMDPAQWGPQATSCTPLQTNGPKGPDRVVKYSYDDANRLLKTTSAYGLPEQSDDATIAYTNNGKQRTVTDANGNVTSYGYDGFDRLSTTTYVGGSYDQLSYDANGNVTARRLRDGQVNNYGYDGLNRLISIDRPNSAYWETDIGYAYDLFGNLTGAWDSNGRNLGFGYDALGRKTSQSDNWYGWGNGAMQYDAANRRTRYAWGDGAYVTYNYLNTGEMSAIRDSGGNMMISFGYDDLGRRTNLWRANGTSTSYSYDPVSRLSQLVQDLAGTAQDQILGFSYNPASQIASRTASNDAYAWNGAYNVDRSYGVNGLNQLTSAGATSLGYDGRGNLNTSGGTTYSYTTDNQLSVANGSGLAYDPLGRLFNGVIDSGVNTTLLYDGTDVMAETDQNSGALLRRYVYGPNSDEPLIWYEGSGFGDRRWLHADERGSVIAVTNDSGNAIAINAYDEYGIPKSGNLGRFQYTGQKWLPTIGLYDYKARMYSPNLGRFMQTDPIGYGDGVNWYNYVGSDPVNGVDPSGLKIKVPSVNGSGGAQITVTAGGSDITVTGGCRGMSCGGGMGGGTLSPGNFVGINPIPRNEDDGADIVVNGTRPKPKPTPGKGLPQSIPCTGAGCKNPDPSTWQDENCGPGINERNYPIPPGYTSAGQSGNRFVRDGNGAVQMNPNYAATRAGAQGPDWKGAAIDLAKIAGSVAITLRAGEIGGSVFLWDIPDALRAGGMVAGSGGKAVYGLPGGDCFYKK</sequence>
<dbReference type="Gene3D" id="2.180.10.10">
    <property type="entry name" value="RHS repeat-associated core"/>
    <property type="match status" value="4"/>
</dbReference>
<keyword evidence="2" id="KW-0732">Signal</keyword>
<proteinExistence type="predicted"/>
<keyword evidence="1" id="KW-0677">Repeat</keyword>
<dbReference type="RefSeq" id="WP_140041586.1">
    <property type="nucleotide sequence ID" value="NZ_CP041016.1"/>
</dbReference>
<evidence type="ECO:0000259" key="3">
    <source>
        <dbReference type="Pfam" id="PF25023"/>
    </source>
</evidence>
<feature type="signal peptide" evidence="2">
    <location>
        <begin position="1"/>
        <end position="33"/>
    </location>
</feature>
<dbReference type="InterPro" id="IPR056823">
    <property type="entry name" value="TEN-like_YD-shell"/>
</dbReference>
<dbReference type="InterPro" id="IPR050708">
    <property type="entry name" value="T6SS_VgrG/RHS"/>
</dbReference>
<evidence type="ECO:0000313" key="4">
    <source>
        <dbReference type="EMBL" id="QDC36371.1"/>
    </source>
</evidence>
<dbReference type="PANTHER" id="PTHR32305:SF15">
    <property type="entry name" value="PROTEIN RHSA-RELATED"/>
    <property type="match status" value="1"/>
</dbReference>
<dbReference type="InterPro" id="IPR031325">
    <property type="entry name" value="RHS_repeat"/>
</dbReference>
<protein>
    <submittedName>
        <fullName evidence="4">RHS repeat-associated core domain-containing protein</fullName>
    </submittedName>
</protein>
<gene>
    <name evidence="4" type="ORF">FIL70_03045</name>
</gene>
<dbReference type="InterPro" id="IPR006530">
    <property type="entry name" value="YD"/>
</dbReference>
<dbReference type="EMBL" id="CP041016">
    <property type="protein sequence ID" value="QDC36371.1"/>
    <property type="molecule type" value="Genomic_DNA"/>
</dbReference>
<dbReference type="PANTHER" id="PTHR32305">
    <property type="match status" value="1"/>
</dbReference>